<dbReference type="Pfam" id="PF09468">
    <property type="entry name" value="RNase_H2-Ydr279"/>
    <property type="match status" value="1"/>
</dbReference>
<dbReference type="OrthoDB" id="29098at2759"/>
<accession>R4XBI7</accession>
<keyword evidence="10" id="KW-1185">Reference proteome</keyword>
<organism evidence="9 10">
    <name type="scientific">Taphrina deformans (strain PYCC 5710 / ATCC 11124 / CBS 356.35 / IMI 108563 / JCM 9778 / NBRC 8474)</name>
    <name type="common">Peach leaf curl fungus</name>
    <name type="synonym">Lalaria deformans</name>
    <dbReference type="NCBI Taxonomy" id="1097556"/>
    <lineage>
        <taxon>Eukaryota</taxon>
        <taxon>Fungi</taxon>
        <taxon>Dikarya</taxon>
        <taxon>Ascomycota</taxon>
        <taxon>Taphrinomycotina</taxon>
        <taxon>Taphrinomycetes</taxon>
        <taxon>Taphrinales</taxon>
        <taxon>Taphrinaceae</taxon>
        <taxon>Taphrina</taxon>
    </lineage>
</organism>
<dbReference type="PANTHER" id="PTHR13383">
    <property type="entry name" value="RIBONUCLEASE H2 SUBUNIT B"/>
    <property type="match status" value="1"/>
</dbReference>
<dbReference type="Pfam" id="PF17745">
    <property type="entry name" value="Ydr279_N"/>
    <property type="match status" value="1"/>
</dbReference>
<dbReference type="eggNOG" id="KOG4705">
    <property type="taxonomic scope" value="Eukaryota"/>
</dbReference>
<evidence type="ECO:0000256" key="1">
    <source>
        <dbReference type="ARBA" id="ARBA00004123"/>
    </source>
</evidence>
<protein>
    <recommendedName>
        <fullName evidence="2">Ribonuclease H2 subunit B</fullName>
    </recommendedName>
    <alternativeName>
        <fullName evidence="5">Ribonuclease HI subunit B</fullName>
    </alternativeName>
</protein>
<evidence type="ECO:0000259" key="7">
    <source>
        <dbReference type="Pfam" id="PF09468"/>
    </source>
</evidence>
<dbReference type="InterPro" id="IPR040456">
    <property type="entry name" value="RNase_H2_suB"/>
</dbReference>
<dbReference type="Gene3D" id="2.20.25.530">
    <property type="match status" value="1"/>
</dbReference>
<feature type="domain" description="Ribonuclease H2 subunit B wHTH" evidence="7">
    <location>
        <begin position="72"/>
        <end position="188"/>
    </location>
</feature>
<evidence type="ECO:0000256" key="3">
    <source>
        <dbReference type="ARBA" id="ARBA00023242"/>
    </source>
</evidence>
<dbReference type="GO" id="GO:0006401">
    <property type="term" value="P:RNA catabolic process"/>
    <property type="evidence" value="ECO:0007669"/>
    <property type="project" value="TreeGrafter"/>
</dbReference>
<reference evidence="9 10" key="1">
    <citation type="journal article" date="2013" name="MBio">
        <title>Genome sequencing of the plant pathogen Taphrina deformans, the causal agent of peach leaf curl.</title>
        <authorList>
            <person name="Cisse O.H."/>
            <person name="Almeida J.M.G.C.F."/>
            <person name="Fonseca A."/>
            <person name="Kumar A.A."/>
            <person name="Salojaervi J."/>
            <person name="Overmyer K."/>
            <person name="Hauser P.M."/>
            <person name="Pagni M."/>
        </authorList>
    </citation>
    <scope>NUCLEOTIDE SEQUENCE [LARGE SCALE GENOMIC DNA]</scope>
    <source>
        <strain evidence="10">PYCC 5710 / ATCC 11124 / CBS 356.35 / IMI 108563 / JCM 9778 / NBRC 8474</strain>
    </source>
</reference>
<evidence type="ECO:0000313" key="9">
    <source>
        <dbReference type="EMBL" id="CCG82955.1"/>
    </source>
</evidence>
<dbReference type="GO" id="GO:0032299">
    <property type="term" value="C:ribonuclease H2 complex"/>
    <property type="evidence" value="ECO:0007669"/>
    <property type="project" value="InterPro"/>
</dbReference>
<dbReference type="STRING" id="1097556.R4XBI7"/>
<evidence type="ECO:0000256" key="4">
    <source>
        <dbReference type="ARBA" id="ARBA00024778"/>
    </source>
</evidence>
<dbReference type="Proteomes" id="UP000013776">
    <property type="component" value="Unassembled WGS sequence"/>
</dbReference>
<keyword evidence="3" id="KW-0539">Nucleus</keyword>
<dbReference type="VEuPathDB" id="FungiDB:TAPDE_003086"/>
<comment type="caution">
    <text evidence="9">The sequence shown here is derived from an EMBL/GenBank/DDBJ whole genome shotgun (WGS) entry which is preliminary data.</text>
</comment>
<evidence type="ECO:0000256" key="6">
    <source>
        <dbReference type="SAM" id="MobiDB-lite"/>
    </source>
</evidence>
<dbReference type="AlphaFoldDB" id="R4XBI7"/>
<comment type="subcellular location">
    <subcellularLocation>
        <location evidence="1">Nucleus</location>
    </subcellularLocation>
</comment>
<evidence type="ECO:0000256" key="5">
    <source>
        <dbReference type="ARBA" id="ARBA00033464"/>
    </source>
</evidence>
<dbReference type="PANTHER" id="PTHR13383:SF11">
    <property type="entry name" value="RIBONUCLEASE H2 SUBUNIT B"/>
    <property type="match status" value="1"/>
</dbReference>
<dbReference type="Gene3D" id="1.10.20.120">
    <property type="match status" value="1"/>
</dbReference>
<feature type="region of interest" description="Disordered" evidence="6">
    <location>
        <begin position="219"/>
        <end position="247"/>
    </location>
</feature>
<dbReference type="CDD" id="cd09270">
    <property type="entry name" value="RNase_H2-B"/>
    <property type="match status" value="1"/>
</dbReference>
<evidence type="ECO:0000313" key="10">
    <source>
        <dbReference type="Proteomes" id="UP000013776"/>
    </source>
</evidence>
<comment type="function">
    <text evidence="4">Non catalytic subunit of RNase H2, an endonuclease that specifically degrades the RNA of RNA:DNA hybrids. Participates in DNA replication, possibly by mediating the removal of lagging-strand Okazaki fragment RNA primers during DNA replication. Mediates the excision of single ribonucleotides from DNA:RNA duplexes.</text>
</comment>
<gene>
    <name evidence="9" type="ORF">TAPDE_003086</name>
</gene>
<proteinExistence type="predicted"/>
<dbReference type="InterPro" id="IPR041195">
    <property type="entry name" value="Rnh202_N"/>
</dbReference>
<name>R4XBI7_TAPDE</name>
<evidence type="ECO:0000259" key="8">
    <source>
        <dbReference type="Pfam" id="PF17745"/>
    </source>
</evidence>
<sequence length="263" mass="29225">MSIVLVAPTNAKDIILLDHPRTGTPAQFLLSESNNIFEIITLAQKHKRSLLCEASIISDAPVHVATAFDPAFLLIAQLYKSANSDRFVERDELLVGFPTRLRSCLERSLVDVCDILDGAVSMEDPFWRFSRARTDSYLQAKVAHVQTLLPATIIDSLPGHEDILVLAKQKAALELVSNYLAPSMATELARAFDFSTLDVYLNSQKSDFVNPNEFIKRKNEDDEQSATTTAKKQKKGSKGVESLKKVNTKGMKSMTSFFTKKAK</sequence>
<dbReference type="InterPro" id="IPR019024">
    <property type="entry name" value="RNase_H2_suB_wHTH"/>
</dbReference>
<dbReference type="EMBL" id="CAHR02000114">
    <property type="protein sequence ID" value="CCG82955.1"/>
    <property type="molecule type" value="Genomic_DNA"/>
</dbReference>
<feature type="domain" description="Rnh202 triple barrel" evidence="8">
    <location>
        <begin position="11"/>
        <end position="69"/>
    </location>
</feature>
<evidence type="ECO:0000256" key="2">
    <source>
        <dbReference type="ARBA" id="ARBA00019062"/>
    </source>
</evidence>
<dbReference type="GO" id="GO:0005654">
    <property type="term" value="C:nucleoplasm"/>
    <property type="evidence" value="ECO:0007669"/>
    <property type="project" value="TreeGrafter"/>
</dbReference>